<dbReference type="GO" id="GO:0032183">
    <property type="term" value="F:SUMO binding"/>
    <property type="evidence" value="ECO:0007669"/>
    <property type="project" value="TreeGrafter"/>
</dbReference>
<dbReference type="GO" id="GO:0006511">
    <property type="term" value="P:ubiquitin-dependent protein catabolic process"/>
    <property type="evidence" value="ECO:0007669"/>
    <property type="project" value="TreeGrafter"/>
</dbReference>
<gene>
    <name evidence="7" type="ORF">TCHU04912_LOCUS8495</name>
</gene>
<dbReference type="PANTHER" id="PTHR47094:SF1">
    <property type="entry name" value="RING-TYPE E3 UBIQUITIN TRANSFERASE"/>
    <property type="match status" value="1"/>
</dbReference>
<feature type="domain" description="RING-type" evidence="6">
    <location>
        <begin position="266"/>
        <end position="319"/>
    </location>
</feature>
<dbReference type="GO" id="GO:0061630">
    <property type="term" value="F:ubiquitin protein ligase activity"/>
    <property type="evidence" value="ECO:0007669"/>
    <property type="project" value="InterPro"/>
</dbReference>
<evidence type="ECO:0000313" key="7">
    <source>
        <dbReference type="EMBL" id="CAD9206259.1"/>
    </source>
</evidence>
<dbReference type="SMART" id="SM00184">
    <property type="entry name" value="RING"/>
    <property type="match status" value="1"/>
</dbReference>
<evidence type="ECO:0000256" key="4">
    <source>
        <dbReference type="PROSITE-ProRule" id="PRU00175"/>
    </source>
</evidence>
<dbReference type="PANTHER" id="PTHR47094">
    <property type="entry name" value="ELFLESS, ISOFORM B"/>
    <property type="match status" value="1"/>
</dbReference>
<organism evidence="7">
    <name type="scientific">Tetraselmis chuii</name>
    <dbReference type="NCBI Taxonomy" id="63592"/>
    <lineage>
        <taxon>Eukaryota</taxon>
        <taxon>Viridiplantae</taxon>
        <taxon>Chlorophyta</taxon>
        <taxon>core chlorophytes</taxon>
        <taxon>Chlorodendrophyceae</taxon>
        <taxon>Chlorodendrales</taxon>
        <taxon>Chlorodendraceae</taxon>
        <taxon>Tetraselmis</taxon>
    </lineage>
</organism>
<keyword evidence="5" id="KW-0175">Coiled coil</keyword>
<dbReference type="InterPro" id="IPR001841">
    <property type="entry name" value="Znf_RING"/>
</dbReference>
<dbReference type="InterPro" id="IPR027370">
    <property type="entry name" value="Znf-RING_euk"/>
</dbReference>
<evidence type="ECO:0000256" key="3">
    <source>
        <dbReference type="ARBA" id="ARBA00022833"/>
    </source>
</evidence>
<evidence type="ECO:0000256" key="1">
    <source>
        <dbReference type="ARBA" id="ARBA00022723"/>
    </source>
</evidence>
<dbReference type="AlphaFoldDB" id="A0A7S1SRB5"/>
<dbReference type="GO" id="GO:0008270">
    <property type="term" value="F:zinc ion binding"/>
    <property type="evidence" value="ECO:0007669"/>
    <property type="project" value="UniProtKB-KW"/>
</dbReference>
<dbReference type="EMBL" id="HBGG01016541">
    <property type="protein sequence ID" value="CAD9206259.1"/>
    <property type="molecule type" value="Transcribed_RNA"/>
</dbReference>
<dbReference type="InterPro" id="IPR017907">
    <property type="entry name" value="Znf_RING_CS"/>
</dbReference>
<feature type="coiled-coil region" evidence="5">
    <location>
        <begin position="347"/>
        <end position="374"/>
    </location>
</feature>
<dbReference type="InterPro" id="IPR049627">
    <property type="entry name" value="SLX8"/>
</dbReference>
<name>A0A7S1SRB5_9CHLO</name>
<dbReference type="Pfam" id="PF13445">
    <property type="entry name" value="zf-RING_UBOX"/>
    <property type="match status" value="1"/>
</dbReference>
<evidence type="ECO:0000256" key="5">
    <source>
        <dbReference type="SAM" id="Coils"/>
    </source>
</evidence>
<keyword evidence="3" id="KW-0862">Zinc</keyword>
<protein>
    <recommendedName>
        <fullName evidence="6">RING-type domain-containing protein</fullName>
    </recommendedName>
</protein>
<dbReference type="GO" id="GO:0140082">
    <property type="term" value="F:SUMO-ubiquitin ligase activity"/>
    <property type="evidence" value="ECO:0007669"/>
    <property type="project" value="TreeGrafter"/>
</dbReference>
<reference evidence="7" key="1">
    <citation type="submission" date="2021-01" db="EMBL/GenBank/DDBJ databases">
        <authorList>
            <person name="Corre E."/>
            <person name="Pelletier E."/>
            <person name="Niang G."/>
            <person name="Scheremetjew M."/>
            <person name="Finn R."/>
            <person name="Kale V."/>
            <person name="Holt S."/>
            <person name="Cochrane G."/>
            <person name="Meng A."/>
            <person name="Brown T."/>
            <person name="Cohen L."/>
        </authorList>
    </citation>
    <scope>NUCLEOTIDE SEQUENCE</scope>
    <source>
        <strain evidence="7">PLY429</strain>
    </source>
</reference>
<dbReference type="Gene3D" id="3.30.40.10">
    <property type="entry name" value="Zinc/RING finger domain, C3HC4 (zinc finger)"/>
    <property type="match status" value="1"/>
</dbReference>
<accession>A0A7S1SRB5</accession>
<keyword evidence="1" id="KW-0479">Metal-binding</keyword>
<dbReference type="PROSITE" id="PS50089">
    <property type="entry name" value="ZF_RING_2"/>
    <property type="match status" value="1"/>
</dbReference>
<evidence type="ECO:0000259" key="6">
    <source>
        <dbReference type="PROSITE" id="PS50089"/>
    </source>
</evidence>
<evidence type="ECO:0000256" key="2">
    <source>
        <dbReference type="ARBA" id="ARBA00022771"/>
    </source>
</evidence>
<dbReference type="SUPFAM" id="SSF57850">
    <property type="entry name" value="RING/U-box"/>
    <property type="match status" value="1"/>
</dbReference>
<keyword evidence="2 4" id="KW-0863">Zinc-finger</keyword>
<dbReference type="GO" id="GO:0033768">
    <property type="term" value="C:SUMO-targeted ubiquitin ligase complex"/>
    <property type="evidence" value="ECO:0007669"/>
    <property type="project" value="TreeGrafter"/>
</dbReference>
<proteinExistence type="predicted"/>
<sequence>MDVSAGFDGVAALMFSAMAGPIPRSIPQVAKGDVPVDWEQRRGPRQYVETASVRPEDSRLFYKPLGELQEVTLDVGKYMPLLDGIQRTLQSRRAKEAQNDEGGASHEEVLRTLHKRLGEDFFKDTERVTRVFENSARDVLLAASMMGQAKWRRTTSRNVAALLAPLRPSKFPRPFRFIIGKQAQDVHAAANVCLQWCSSNRDAVRGFEAAYRSATGSATSAARMVAPCWANERVGGFLTSPLLLELRALLQAQSVPEGEEVPEVSCPICLCALFRPVGLVCGHAFCSHCLRGSLEARRCSTTEVSGSAPSVEVCCPHCRRMSRLDAAVEMPRLEALARTVSPEEWAEQQEQHRLELAAAELERQEAMARRLREGFGRDFAGCLRPPASMHGLFSGLGPLSVQDAIITFGMC</sequence>
<dbReference type="InterPro" id="IPR013083">
    <property type="entry name" value="Znf_RING/FYVE/PHD"/>
</dbReference>
<dbReference type="PROSITE" id="PS00518">
    <property type="entry name" value="ZF_RING_1"/>
    <property type="match status" value="1"/>
</dbReference>